<dbReference type="GO" id="GO:0020037">
    <property type="term" value="F:heme binding"/>
    <property type="evidence" value="ECO:0007669"/>
    <property type="project" value="InterPro"/>
</dbReference>
<dbReference type="NCBIfam" id="NF009729">
    <property type="entry name" value="PRK13254.1-3"/>
    <property type="match status" value="1"/>
</dbReference>
<evidence type="ECO:0000256" key="3">
    <source>
        <dbReference type="ARBA" id="ARBA00022617"/>
    </source>
</evidence>
<evidence type="ECO:0000256" key="8">
    <source>
        <dbReference type="ARBA" id="ARBA00023004"/>
    </source>
</evidence>
<dbReference type="AlphaFoldDB" id="A0A3B0S0B1"/>
<evidence type="ECO:0000313" key="11">
    <source>
        <dbReference type="EMBL" id="VAV98137.1"/>
    </source>
</evidence>
<sequence>MALTRKKRRTIMIVGGLAVIGIAVAIIASSLRDTIVFFYTPSEVAEKGIGTDTRFRLGGLVEEGSVVRGLGTTVSFAITDTAQTLQVKFTGNLPDLFREGQGVVTEGKLDGTGTFIADNVLAKHDENYMPKEVADSLKKQGLWKEP</sequence>
<comment type="subcellular location">
    <subcellularLocation>
        <location evidence="1">Cell inner membrane</location>
    </subcellularLocation>
</comment>
<accession>A0A3B0S0B1</accession>
<keyword evidence="9 10" id="KW-0472">Membrane</keyword>
<dbReference type="NCBIfam" id="NF009727">
    <property type="entry name" value="PRK13254.1-1"/>
    <property type="match status" value="1"/>
</dbReference>
<evidence type="ECO:0000256" key="9">
    <source>
        <dbReference type="ARBA" id="ARBA00023136"/>
    </source>
</evidence>
<feature type="transmembrane region" description="Helical" evidence="10">
    <location>
        <begin position="12"/>
        <end position="31"/>
    </location>
</feature>
<organism evidence="11">
    <name type="scientific">hydrothermal vent metagenome</name>
    <dbReference type="NCBI Taxonomy" id="652676"/>
    <lineage>
        <taxon>unclassified sequences</taxon>
        <taxon>metagenomes</taxon>
        <taxon>ecological metagenomes</taxon>
    </lineage>
</organism>
<gene>
    <name evidence="11" type="ORF">MNBD_ALPHA08-93</name>
</gene>
<dbReference type="GO" id="GO:0046872">
    <property type="term" value="F:metal ion binding"/>
    <property type="evidence" value="ECO:0007669"/>
    <property type="project" value="UniProtKB-KW"/>
</dbReference>
<dbReference type="PANTHER" id="PTHR34128:SF2">
    <property type="entry name" value="CYTOCHROME C-TYPE BIOGENESIS PROTEIN CCME HOMOLOG, MITOCHONDRIAL"/>
    <property type="match status" value="1"/>
</dbReference>
<keyword evidence="2" id="KW-1003">Cell membrane</keyword>
<dbReference type="Gene3D" id="2.40.50.140">
    <property type="entry name" value="Nucleic acid-binding proteins"/>
    <property type="match status" value="1"/>
</dbReference>
<keyword evidence="8" id="KW-0408">Iron</keyword>
<dbReference type="GO" id="GO:0017003">
    <property type="term" value="P:protein-heme linkage"/>
    <property type="evidence" value="ECO:0007669"/>
    <property type="project" value="InterPro"/>
</dbReference>
<evidence type="ECO:0000256" key="1">
    <source>
        <dbReference type="ARBA" id="ARBA00004533"/>
    </source>
</evidence>
<dbReference type="InterPro" id="IPR004329">
    <property type="entry name" value="CcmE"/>
</dbReference>
<keyword evidence="3" id="KW-0349">Heme</keyword>
<evidence type="ECO:0000256" key="7">
    <source>
        <dbReference type="ARBA" id="ARBA00022989"/>
    </source>
</evidence>
<name>A0A3B0S0B1_9ZZZZ</name>
<evidence type="ECO:0000256" key="6">
    <source>
        <dbReference type="ARBA" id="ARBA00022748"/>
    </source>
</evidence>
<proteinExistence type="inferred from homology"/>
<keyword evidence="7 10" id="KW-1133">Transmembrane helix</keyword>
<dbReference type="Pfam" id="PF03100">
    <property type="entry name" value="CcmE"/>
    <property type="match status" value="1"/>
</dbReference>
<dbReference type="InterPro" id="IPR036127">
    <property type="entry name" value="CcmE-like_sf"/>
</dbReference>
<dbReference type="NCBIfam" id="NF009731">
    <property type="entry name" value="PRK13254.1-5"/>
    <property type="match status" value="1"/>
</dbReference>
<dbReference type="SUPFAM" id="SSF82093">
    <property type="entry name" value="Heme chaperone CcmE"/>
    <property type="match status" value="1"/>
</dbReference>
<dbReference type="EMBL" id="UOEC01000151">
    <property type="protein sequence ID" value="VAV98137.1"/>
    <property type="molecule type" value="Genomic_DNA"/>
</dbReference>
<reference evidence="11" key="1">
    <citation type="submission" date="2018-06" db="EMBL/GenBank/DDBJ databases">
        <authorList>
            <person name="Zhirakovskaya E."/>
        </authorList>
    </citation>
    <scope>NUCLEOTIDE SEQUENCE</scope>
</reference>
<keyword evidence="5" id="KW-0479">Metal-binding</keyword>
<keyword evidence="4 10" id="KW-0812">Transmembrane</keyword>
<dbReference type="InterPro" id="IPR012340">
    <property type="entry name" value="NA-bd_OB-fold"/>
</dbReference>
<evidence type="ECO:0000256" key="10">
    <source>
        <dbReference type="SAM" id="Phobius"/>
    </source>
</evidence>
<dbReference type="FunFam" id="2.40.50.140:FF:000104">
    <property type="entry name" value="Cytochrome c-type biogenesis protein CcmE"/>
    <property type="match status" value="1"/>
</dbReference>
<dbReference type="HAMAP" id="MF_01959">
    <property type="entry name" value="CcmE"/>
    <property type="match status" value="1"/>
</dbReference>
<dbReference type="GO" id="GO:0005886">
    <property type="term" value="C:plasma membrane"/>
    <property type="evidence" value="ECO:0007669"/>
    <property type="project" value="UniProtKB-SubCell"/>
</dbReference>
<evidence type="ECO:0000256" key="4">
    <source>
        <dbReference type="ARBA" id="ARBA00022692"/>
    </source>
</evidence>
<protein>
    <submittedName>
        <fullName evidence="11">Cytochrome c-type biogenesis protein CcmE, heme chaperone</fullName>
    </submittedName>
</protein>
<keyword evidence="6" id="KW-0201">Cytochrome c-type biogenesis</keyword>
<evidence type="ECO:0000256" key="5">
    <source>
        <dbReference type="ARBA" id="ARBA00022723"/>
    </source>
</evidence>
<evidence type="ECO:0000256" key="2">
    <source>
        <dbReference type="ARBA" id="ARBA00022475"/>
    </source>
</evidence>
<dbReference type="PANTHER" id="PTHR34128">
    <property type="entry name" value="CYTOCHROME C-TYPE BIOGENESIS PROTEIN CCME HOMOLOG, MITOCHONDRIAL"/>
    <property type="match status" value="1"/>
</dbReference>
<dbReference type="GO" id="GO:0017004">
    <property type="term" value="P:cytochrome complex assembly"/>
    <property type="evidence" value="ECO:0007669"/>
    <property type="project" value="UniProtKB-KW"/>
</dbReference>